<dbReference type="AlphaFoldDB" id="A0A9W9HB48"/>
<sequence length="508" mass="55940">ISGSSLIANMTVLSADIVAASARLHNSTTLPNDEYDRRIRELVEYFRRLLSTKALVSLAADDSLINHFDPAVESIPYLFVLQVQIQRAQDVSGDAFPVDLLPMGKLWARAAHFLGCFDRVQVRYSGREWRQLVELVGKASQAASMPLLGATLVRDAMLRLDPSCAVFTSVHLMLLQLCLQAKSYACALPILDKKICHFPTSLERSPSEPSVLCADHESSVSFMTDTSGFSSMLSYRDYLRYFLYHGMVNMALKQWRSAFHSLGIVISAPSASSVSLVMVEAYKKWVLVGLLEKGKFCSPPSITAPHVAKVYQALARPYISFAHAFERGDLKRLEAEFNAAHGVWCTDRNLGLVSQVMDAFFSQTVIKLGKTFAALTVADLVKQVFSSHVSEEAAESAISSLIMSRALDATLVQTSDRAEPSMLRFSGTRLLPQLPHELDLRSQLKQERRSMETLMGSLGETNNNLGLSDEYIDSLQKGQGWSGSGDANPDAGEEASHDIDEDLMGDVS</sequence>
<proteinExistence type="predicted"/>
<dbReference type="RefSeq" id="XP_056524739.1">
    <property type="nucleotide sequence ID" value="XM_056662626.1"/>
</dbReference>
<accession>A0A9W9HB48</accession>
<feature type="non-terminal residue" evidence="4">
    <location>
        <position position="508"/>
    </location>
</feature>
<dbReference type="EMBL" id="JAPQKL010000002">
    <property type="protein sequence ID" value="KAJ5143095.1"/>
    <property type="molecule type" value="Genomic_DNA"/>
</dbReference>
<dbReference type="InterPro" id="IPR050756">
    <property type="entry name" value="CSN3"/>
</dbReference>
<comment type="caution">
    <text evidence="4">The sequence shown here is derived from an EMBL/GenBank/DDBJ whole genome shotgun (WGS) entry which is preliminary data.</text>
</comment>
<keyword evidence="5" id="KW-1185">Reference proteome</keyword>
<dbReference type="InterPro" id="IPR055089">
    <property type="entry name" value="COP9_N"/>
</dbReference>
<dbReference type="PANTHER" id="PTHR10758:SF1">
    <property type="entry name" value="COP9 SIGNALOSOME COMPLEX SUBUNIT 3"/>
    <property type="match status" value="1"/>
</dbReference>
<reference evidence="4" key="1">
    <citation type="submission" date="2022-11" db="EMBL/GenBank/DDBJ databases">
        <authorList>
            <person name="Petersen C."/>
        </authorList>
    </citation>
    <scope>NUCLEOTIDE SEQUENCE</scope>
    <source>
        <strain evidence="4">IBT 22155</strain>
    </source>
</reference>
<evidence type="ECO:0000256" key="2">
    <source>
        <dbReference type="SAM" id="MobiDB-lite"/>
    </source>
</evidence>
<evidence type="ECO:0000313" key="5">
    <source>
        <dbReference type="Proteomes" id="UP001149079"/>
    </source>
</evidence>
<feature type="domain" description="COP9 signalosome complex subunit 3 N-terminal helical repeats" evidence="3">
    <location>
        <begin position="40"/>
        <end position="305"/>
    </location>
</feature>
<dbReference type="GeneID" id="81401796"/>
<dbReference type="Pfam" id="PF22788">
    <property type="entry name" value="COP9_hel_rpt"/>
    <property type="match status" value="1"/>
</dbReference>
<feature type="compositionally biased region" description="Acidic residues" evidence="2">
    <location>
        <begin position="499"/>
        <end position="508"/>
    </location>
</feature>
<evidence type="ECO:0000313" key="4">
    <source>
        <dbReference type="EMBL" id="KAJ5143095.1"/>
    </source>
</evidence>
<dbReference type="Proteomes" id="UP001149079">
    <property type="component" value="Unassembled WGS sequence"/>
</dbReference>
<organism evidence="4 5">
    <name type="scientific">Penicillium bovifimosum</name>
    <dbReference type="NCBI Taxonomy" id="126998"/>
    <lineage>
        <taxon>Eukaryota</taxon>
        <taxon>Fungi</taxon>
        <taxon>Dikarya</taxon>
        <taxon>Ascomycota</taxon>
        <taxon>Pezizomycotina</taxon>
        <taxon>Eurotiomycetes</taxon>
        <taxon>Eurotiomycetidae</taxon>
        <taxon>Eurotiales</taxon>
        <taxon>Aspergillaceae</taxon>
        <taxon>Penicillium</taxon>
    </lineage>
</organism>
<feature type="region of interest" description="Disordered" evidence="2">
    <location>
        <begin position="476"/>
        <end position="508"/>
    </location>
</feature>
<protein>
    <recommendedName>
        <fullName evidence="3">COP9 signalosome complex subunit 3 N-terminal helical repeats domain-containing protein</fullName>
    </recommendedName>
</protein>
<dbReference type="PANTHER" id="PTHR10758">
    <property type="entry name" value="26S PROTEASOME NON-ATPASE REGULATORY SUBUNIT 3/COP9 SIGNALOSOME COMPLEX SUBUNIT 3"/>
    <property type="match status" value="1"/>
</dbReference>
<gene>
    <name evidence="4" type="ORF">N7515_001882</name>
</gene>
<evidence type="ECO:0000256" key="1">
    <source>
        <dbReference type="ARBA" id="ARBA00022490"/>
    </source>
</evidence>
<keyword evidence="1" id="KW-0963">Cytoplasm</keyword>
<dbReference type="GO" id="GO:0006511">
    <property type="term" value="P:ubiquitin-dependent protein catabolic process"/>
    <property type="evidence" value="ECO:0007669"/>
    <property type="project" value="TreeGrafter"/>
</dbReference>
<dbReference type="GO" id="GO:0008180">
    <property type="term" value="C:COP9 signalosome"/>
    <property type="evidence" value="ECO:0007669"/>
    <property type="project" value="TreeGrafter"/>
</dbReference>
<dbReference type="OrthoDB" id="29061at2759"/>
<name>A0A9W9HB48_9EURO</name>
<evidence type="ECO:0000259" key="3">
    <source>
        <dbReference type="Pfam" id="PF22788"/>
    </source>
</evidence>
<reference evidence="4" key="2">
    <citation type="journal article" date="2023" name="IMA Fungus">
        <title>Comparative genomic study of the Penicillium genus elucidates a diverse pangenome and 15 lateral gene transfer events.</title>
        <authorList>
            <person name="Petersen C."/>
            <person name="Sorensen T."/>
            <person name="Nielsen M.R."/>
            <person name="Sondergaard T.E."/>
            <person name="Sorensen J.L."/>
            <person name="Fitzpatrick D.A."/>
            <person name="Frisvad J.C."/>
            <person name="Nielsen K.L."/>
        </authorList>
    </citation>
    <scope>NUCLEOTIDE SEQUENCE</scope>
    <source>
        <strain evidence="4">IBT 22155</strain>
    </source>
</reference>